<dbReference type="Proteomes" id="UP000242525">
    <property type="component" value="Unassembled WGS sequence"/>
</dbReference>
<accession>A0A0J9XCM2</accession>
<proteinExistence type="predicted"/>
<sequence>MNSNTSRSTSVSSDKSPFSATSSSALTADTDVGQRLYRKCFYARINKQSQQSQAKSSQHGRYARRQNSPPKGAATTARRGGRRSRRDSESADSAGIDKSITPPPAEVASLGIDRLVTAQKQNA</sequence>
<organism evidence="2 3">
    <name type="scientific">Geotrichum candidum</name>
    <name type="common">Oospora lactis</name>
    <name type="synonym">Dipodascus geotrichum</name>
    <dbReference type="NCBI Taxonomy" id="1173061"/>
    <lineage>
        <taxon>Eukaryota</taxon>
        <taxon>Fungi</taxon>
        <taxon>Dikarya</taxon>
        <taxon>Ascomycota</taxon>
        <taxon>Saccharomycotina</taxon>
        <taxon>Dipodascomycetes</taxon>
        <taxon>Dipodascales</taxon>
        <taxon>Dipodascaceae</taxon>
        <taxon>Geotrichum</taxon>
    </lineage>
</organism>
<evidence type="ECO:0000313" key="2">
    <source>
        <dbReference type="EMBL" id="CDO54595.1"/>
    </source>
</evidence>
<dbReference type="EMBL" id="CCBN010000008">
    <property type="protein sequence ID" value="CDO54595.1"/>
    <property type="molecule type" value="Genomic_DNA"/>
</dbReference>
<feature type="compositionally biased region" description="Low complexity" evidence="1">
    <location>
        <begin position="47"/>
        <end position="57"/>
    </location>
</feature>
<feature type="region of interest" description="Disordered" evidence="1">
    <location>
        <begin position="1"/>
        <end position="29"/>
    </location>
</feature>
<reference evidence="2" key="1">
    <citation type="submission" date="2014-03" db="EMBL/GenBank/DDBJ databases">
        <authorList>
            <person name="Casaregola S."/>
        </authorList>
    </citation>
    <scope>NUCLEOTIDE SEQUENCE [LARGE SCALE GENOMIC DNA]</scope>
    <source>
        <strain evidence="2">CLIB 918</strain>
    </source>
</reference>
<feature type="region of interest" description="Disordered" evidence="1">
    <location>
        <begin position="45"/>
        <end position="123"/>
    </location>
</feature>
<gene>
    <name evidence="2" type="ORF">BN980_GECA08s01649g</name>
</gene>
<evidence type="ECO:0000313" key="3">
    <source>
        <dbReference type="Proteomes" id="UP000242525"/>
    </source>
</evidence>
<evidence type="ECO:0000256" key="1">
    <source>
        <dbReference type="SAM" id="MobiDB-lite"/>
    </source>
</evidence>
<protein>
    <submittedName>
        <fullName evidence="2">Uncharacterized protein</fullName>
    </submittedName>
</protein>
<comment type="caution">
    <text evidence="2">The sequence shown here is derived from an EMBL/GenBank/DDBJ whole genome shotgun (WGS) entry which is preliminary data.</text>
</comment>
<keyword evidence="3" id="KW-1185">Reference proteome</keyword>
<name>A0A0J9XCM2_GEOCN</name>
<dbReference type="AlphaFoldDB" id="A0A0J9XCM2"/>